<evidence type="ECO:0000256" key="6">
    <source>
        <dbReference type="ARBA" id="ARBA00022792"/>
    </source>
</evidence>
<keyword evidence="8" id="KW-0496">Mitochondrion</keyword>
<dbReference type="GO" id="GO:0015078">
    <property type="term" value="F:proton transmembrane transporter activity"/>
    <property type="evidence" value="ECO:0007669"/>
    <property type="project" value="InterPro"/>
</dbReference>
<keyword evidence="6" id="KW-0999">Mitochondrion inner membrane</keyword>
<feature type="region of interest" description="Disordered" evidence="10">
    <location>
        <begin position="95"/>
        <end position="128"/>
    </location>
</feature>
<dbReference type="OrthoDB" id="8902296at2759"/>
<dbReference type="FunCoup" id="A0A7E5WGF9">
    <property type="interactions" value="1361"/>
</dbReference>
<dbReference type="GO" id="GO:0015986">
    <property type="term" value="P:proton motive force-driven ATP synthesis"/>
    <property type="evidence" value="ECO:0007669"/>
    <property type="project" value="InterPro"/>
</dbReference>
<keyword evidence="5" id="KW-0375">Hydrogen ion transport</keyword>
<dbReference type="GO" id="GO:0045259">
    <property type="term" value="C:proton-transporting ATP synthase complex"/>
    <property type="evidence" value="ECO:0007669"/>
    <property type="project" value="UniProtKB-KW"/>
</dbReference>
<evidence type="ECO:0000313" key="11">
    <source>
        <dbReference type="Proteomes" id="UP000322000"/>
    </source>
</evidence>
<evidence type="ECO:0000256" key="9">
    <source>
        <dbReference type="ARBA" id="ARBA00023136"/>
    </source>
</evidence>
<keyword evidence="4" id="KW-0138">CF(0)</keyword>
<sequence length="128" mass="14457">MTKVKMFPSPLLNRIRPTQSTFIFKRNAGGTPTDPIQKLFVEKIREYKQKSVGGEFVDPSPDIKKELAAEMAKLDKNYGGGPNVDMTAFPQFKFDEPKIDPIDNVKTAPAKQEKKKDEKKDEKKGGKK</sequence>
<comment type="subcellular location">
    <subcellularLocation>
        <location evidence="1">Mitochondrion inner membrane</location>
    </subcellularLocation>
</comment>
<dbReference type="SUPFAM" id="SSF111357">
    <property type="entry name" value="Mitochondrial ATP synthase coupling factor 6"/>
    <property type="match status" value="1"/>
</dbReference>
<dbReference type="Proteomes" id="UP000322000">
    <property type="component" value="Chromosome 16"/>
</dbReference>
<dbReference type="AlphaFoldDB" id="A0A7E5WGF9"/>
<evidence type="ECO:0000256" key="5">
    <source>
        <dbReference type="ARBA" id="ARBA00022781"/>
    </source>
</evidence>
<keyword evidence="11" id="KW-1185">Reference proteome</keyword>
<dbReference type="InParanoid" id="A0A7E5WGF9"/>
<protein>
    <submittedName>
        <fullName evidence="12">ATP synthase-coupling factor 6, mitochondrial-like</fullName>
    </submittedName>
</protein>
<evidence type="ECO:0000256" key="4">
    <source>
        <dbReference type="ARBA" id="ARBA00022547"/>
    </source>
</evidence>
<evidence type="ECO:0000256" key="10">
    <source>
        <dbReference type="SAM" id="MobiDB-lite"/>
    </source>
</evidence>
<dbReference type="PANTHER" id="PTHR12441">
    <property type="entry name" value="ATP SYNTHASE COUPLING FACTOR 6, MITOCHONDRIAL"/>
    <property type="match status" value="1"/>
</dbReference>
<dbReference type="GeneID" id="113502042"/>
<dbReference type="PANTHER" id="PTHR12441:SF10">
    <property type="entry name" value="ATP SYNTHASE-COUPLING FACTOR 6, MITOCHONDRIAL"/>
    <property type="match status" value="1"/>
</dbReference>
<comment type="similarity">
    <text evidence="2">Belongs to the eukaryotic ATPase subunit F6 family.</text>
</comment>
<accession>A0A7E5WGF9</accession>
<dbReference type="FunFam" id="1.10.246.110:FF:000001">
    <property type="entry name" value="ATP synthase-coupling factor 6, mitochondrial"/>
    <property type="match status" value="1"/>
</dbReference>
<evidence type="ECO:0000256" key="2">
    <source>
        <dbReference type="ARBA" id="ARBA00007346"/>
    </source>
</evidence>
<evidence type="ECO:0000313" key="12">
    <source>
        <dbReference type="RefSeq" id="XP_026739216.1"/>
    </source>
</evidence>
<dbReference type="InterPro" id="IPR008387">
    <property type="entry name" value="ATP_synth_f6_mt"/>
</dbReference>
<keyword evidence="3" id="KW-0813">Transport</keyword>
<evidence type="ECO:0000256" key="8">
    <source>
        <dbReference type="ARBA" id="ARBA00023128"/>
    </source>
</evidence>
<evidence type="ECO:0000256" key="1">
    <source>
        <dbReference type="ARBA" id="ARBA00004273"/>
    </source>
</evidence>
<organism evidence="11 12">
    <name type="scientific">Trichoplusia ni</name>
    <name type="common">Cabbage looper</name>
    <dbReference type="NCBI Taxonomy" id="7111"/>
    <lineage>
        <taxon>Eukaryota</taxon>
        <taxon>Metazoa</taxon>
        <taxon>Ecdysozoa</taxon>
        <taxon>Arthropoda</taxon>
        <taxon>Hexapoda</taxon>
        <taxon>Insecta</taxon>
        <taxon>Pterygota</taxon>
        <taxon>Neoptera</taxon>
        <taxon>Endopterygota</taxon>
        <taxon>Lepidoptera</taxon>
        <taxon>Glossata</taxon>
        <taxon>Ditrysia</taxon>
        <taxon>Noctuoidea</taxon>
        <taxon>Noctuidae</taxon>
        <taxon>Plusiinae</taxon>
        <taxon>Trichoplusia</taxon>
    </lineage>
</organism>
<keyword evidence="9" id="KW-0472">Membrane</keyword>
<dbReference type="InterPro" id="IPR036204">
    <property type="entry name" value="ATP_synth_f6_sf_mt"/>
</dbReference>
<reference evidence="12" key="1">
    <citation type="submission" date="2025-08" db="UniProtKB">
        <authorList>
            <consortium name="RefSeq"/>
        </authorList>
    </citation>
    <scope>IDENTIFICATION</scope>
</reference>
<keyword evidence="7" id="KW-0406">Ion transport</keyword>
<dbReference type="Pfam" id="PF05511">
    <property type="entry name" value="ATP-synt_F6"/>
    <property type="match status" value="1"/>
</dbReference>
<evidence type="ECO:0000256" key="7">
    <source>
        <dbReference type="ARBA" id="ARBA00023065"/>
    </source>
</evidence>
<feature type="compositionally biased region" description="Basic and acidic residues" evidence="10">
    <location>
        <begin position="111"/>
        <end position="128"/>
    </location>
</feature>
<gene>
    <name evidence="12" type="primary">LOC113502042</name>
</gene>
<dbReference type="KEGG" id="tnl:113502042"/>
<dbReference type="RefSeq" id="XP_026739216.1">
    <property type="nucleotide sequence ID" value="XM_026883415.1"/>
</dbReference>
<proteinExistence type="inferred from homology"/>
<name>A0A7E5WGF9_TRINI</name>
<dbReference type="Gene3D" id="1.10.246.110">
    <property type="entry name" value="Mitochondrial ATP synthase-coupling factor 6"/>
    <property type="match status" value="1"/>
</dbReference>
<evidence type="ECO:0000256" key="3">
    <source>
        <dbReference type="ARBA" id="ARBA00022448"/>
    </source>
</evidence>
<dbReference type="GO" id="GO:0005743">
    <property type="term" value="C:mitochondrial inner membrane"/>
    <property type="evidence" value="ECO:0007669"/>
    <property type="project" value="UniProtKB-SubCell"/>
</dbReference>